<sequence length="135" mass="15195">MVHKIIILALVFMAFTSVADEADVLTVDRVISTNLELAFPNDKNLRAKPSDFELVNYVIMSNELGERWAVLTLTNTSAGNRTLEQDHLLALFADGERKNPLQFKLNFEGRETQSMTVSFGESKFPILSISSRNEM</sequence>
<dbReference type="Proteomes" id="UP000006327">
    <property type="component" value="Unassembled WGS sequence"/>
</dbReference>
<dbReference type="eggNOG" id="ENOG5032TQA">
    <property type="taxonomic scope" value="Bacteria"/>
</dbReference>
<keyword evidence="3" id="KW-1185">Reference proteome</keyword>
<feature type="chain" id="PRO_5003900759" evidence="1">
    <location>
        <begin position="20"/>
        <end position="135"/>
    </location>
</feature>
<feature type="signal peptide" evidence="1">
    <location>
        <begin position="1"/>
        <end position="19"/>
    </location>
</feature>
<comment type="caution">
    <text evidence="2">The sequence shown here is derived from an EMBL/GenBank/DDBJ whole genome shotgun (WGS) entry which is preliminary data.</text>
</comment>
<evidence type="ECO:0000313" key="3">
    <source>
        <dbReference type="Proteomes" id="UP000006327"/>
    </source>
</evidence>
<name>K6Y1P5_9ALTE</name>
<reference evidence="2 3" key="1">
    <citation type="journal article" date="2017" name="Antonie Van Leeuwenhoek">
        <title>Rhizobium rhizosphaerae sp. nov., a novel species isolated from rice rhizosphere.</title>
        <authorList>
            <person name="Zhao J.J."/>
            <person name="Zhang J."/>
            <person name="Zhang R.J."/>
            <person name="Zhang C.W."/>
            <person name="Yin H.Q."/>
            <person name="Zhang X.X."/>
        </authorList>
    </citation>
    <scope>NUCLEOTIDE SEQUENCE [LARGE SCALE GENOMIC DNA]</scope>
    <source>
        <strain evidence="2 3">BSs20135</strain>
    </source>
</reference>
<proteinExistence type="predicted"/>
<evidence type="ECO:0000256" key="1">
    <source>
        <dbReference type="SAM" id="SignalP"/>
    </source>
</evidence>
<keyword evidence="1" id="KW-0732">Signal</keyword>
<accession>K6Y1P5</accession>
<protein>
    <submittedName>
        <fullName evidence="2">Uncharacterized protein</fullName>
    </submittedName>
</protein>
<gene>
    <name evidence="2" type="ORF">GARC_0830</name>
</gene>
<dbReference type="AlphaFoldDB" id="K6Y1P5"/>
<dbReference type="EMBL" id="BAEO01000010">
    <property type="protein sequence ID" value="GAC17811.1"/>
    <property type="molecule type" value="Genomic_DNA"/>
</dbReference>
<evidence type="ECO:0000313" key="2">
    <source>
        <dbReference type="EMBL" id="GAC17811.1"/>
    </source>
</evidence>
<organism evidence="2 3">
    <name type="scientific">Paraglaciecola arctica BSs20135</name>
    <dbReference type="NCBI Taxonomy" id="493475"/>
    <lineage>
        <taxon>Bacteria</taxon>
        <taxon>Pseudomonadati</taxon>
        <taxon>Pseudomonadota</taxon>
        <taxon>Gammaproteobacteria</taxon>
        <taxon>Alteromonadales</taxon>
        <taxon>Alteromonadaceae</taxon>
        <taxon>Paraglaciecola</taxon>
    </lineage>
</organism>